<evidence type="ECO:0000259" key="1">
    <source>
        <dbReference type="Pfam" id="PF22741"/>
    </source>
</evidence>
<dbReference type="SUPFAM" id="SSF52799">
    <property type="entry name" value="(Phosphotyrosine protein) phosphatases II"/>
    <property type="match status" value="1"/>
</dbReference>
<dbReference type="AlphaFoldDB" id="A0A932ZUU1"/>
<dbReference type="InterPro" id="IPR029021">
    <property type="entry name" value="Prot-tyrosine_phosphatase-like"/>
</dbReference>
<feature type="domain" description="DSP-PTPase phosphatase fused to NAD+ Kinase" evidence="1">
    <location>
        <begin position="8"/>
        <end position="95"/>
    </location>
</feature>
<dbReference type="Proteomes" id="UP000752292">
    <property type="component" value="Unassembled WGS sequence"/>
</dbReference>
<sequence length="95" mass="10455">MEYRELSEKLTFGGQPTVEELRELARKGVKTVVNVRSPDEEEVHLSTTQEKALAESLGMTYVNIPLTAKTIAEDTAAQVKRAIADAKNTGPVFVH</sequence>
<comment type="caution">
    <text evidence="2">The sequence shown here is derived from an EMBL/GenBank/DDBJ whole genome shotgun (WGS) entry which is preliminary data.</text>
</comment>
<dbReference type="Pfam" id="PF22741">
    <property type="entry name" value="PTP-NADK"/>
    <property type="match status" value="1"/>
</dbReference>
<evidence type="ECO:0000313" key="2">
    <source>
        <dbReference type="EMBL" id="MBI4251776.1"/>
    </source>
</evidence>
<evidence type="ECO:0000313" key="3">
    <source>
        <dbReference type="Proteomes" id="UP000752292"/>
    </source>
</evidence>
<proteinExistence type="predicted"/>
<gene>
    <name evidence="2" type="ORF">HY618_04890</name>
</gene>
<dbReference type="InterPro" id="IPR055214">
    <property type="entry name" value="PTP-NADK"/>
</dbReference>
<protein>
    <recommendedName>
        <fullName evidence="1">DSP-PTPase phosphatase fused to NAD+ Kinase domain-containing protein</fullName>
    </recommendedName>
</protein>
<organism evidence="2 3">
    <name type="scientific">Tectimicrobiota bacterium</name>
    <dbReference type="NCBI Taxonomy" id="2528274"/>
    <lineage>
        <taxon>Bacteria</taxon>
        <taxon>Pseudomonadati</taxon>
        <taxon>Nitrospinota/Tectimicrobiota group</taxon>
        <taxon>Candidatus Tectimicrobiota</taxon>
    </lineage>
</organism>
<reference evidence="2" key="1">
    <citation type="submission" date="2020-07" db="EMBL/GenBank/DDBJ databases">
        <title>Huge and variable diversity of episymbiotic CPR bacteria and DPANN archaea in groundwater ecosystems.</title>
        <authorList>
            <person name="He C.Y."/>
            <person name="Keren R."/>
            <person name="Whittaker M."/>
            <person name="Farag I.F."/>
            <person name="Doudna J."/>
            <person name="Cate J.H.D."/>
            <person name="Banfield J.F."/>
        </authorList>
    </citation>
    <scope>NUCLEOTIDE SEQUENCE</scope>
    <source>
        <strain evidence="2">NC_groundwater_1370_Ag_S-0.2um_69_93</strain>
    </source>
</reference>
<dbReference type="Gene3D" id="3.90.190.10">
    <property type="entry name" value="Protein tyrosine phosphatase superfamily"/>
    <property type="match status" value="1"/>
</dbReference>
<name>A0A932ZUU1_UNCTE</name>
<dbReference type="EMBL" id="JACQRX010000212">
    <property type="protein sequence ID" value="MBI4251776.1"/>
    <property type="molecule type" value="Genomic_DNA"/>
</dbReference>
<accession>A0A932ZUU1</accession>